<evidence type="ECO:0000313" key="2">
    <source>
        <dbReference type="EMBL" id="MCA9727006.1"/>
    </source>
</evidence>
<keyword evidence="1" id="KW-0450">Lipoyl</keyword>
<dbReference type="SUPFAM" id="SSF51230">
    <property type="entry name" value="Single hybrid motif"/>
    <property type="match status" value="1"/>
</dbReference>
<sequence length="232" mass="26246">MVVLLVILTFAVLVGFEIIQEQRRAKAAYRERTGNEERSDSAWSRLVAGFKLPEPLHYHRGHTWLHWVSPQECYVGADDFARRLVGTDMRLRLPRIGSYLHQGDDAVHVTRADRGEINLASPVEGEVVSINPRLQKDPGLLHRDPYGLGWLYKVRSRSLGRDVANLLDGTLAERWMEDTWDRFQRRLVVASGSVIQTGGTLVDDLGDRLDPALWQALATEFLDAAPNRPTGR</sequence>
<dbReference type="PANTHER" id="PTHR11715:SF3">
    <property type="entry name" value="GLYCINE CLEAVAGE SYSTEM H PROTEIN-RELATED"/>
    <property type="match status" value="1"/>
</dbReference>
<dbReference type="GO" id="GO:0019464">
    <property type="term" value="P:glycine decarboxylation via glycine cleavage system"/>
    <property type="evidence" value="ECO:0007669"/>
    <property type="project" value="InterPro"/>
</dbReference>
<dbReference type="InterPro" id="IPR011053">
    <property type="entry name" value="Single_hybrid_motif"/>
</dbReference>
<evidence type="ECO:0000256" key="1">
    <source>
        <dbReference type="ARBA" id="ARBA00022823"/>
    </source>
</evidence>
<reference evidence="2" key="2">
    <citation type="journal article" date="2021" name="Microbiome">
        <title>Successional dynamics and alternative stable states in a saline activated sludge microbial community over 9 years.</title>
        <authorList>
            <person name="Wang Y."/>
            <person name="Ye J."/>
            <person name="Ju F."/>
            <person name="Liu L."/>
            <person name="Boyd J.A."/>
            <person name="Deng Y."/>
            <person name="Parks D.H."/>
            <person name="Jiang X."/>
            <person name="Yin X."/>
            <person name="Woodcroft B.J."/>
            <person name="Tyson G.W."/>
            <person name="Hugenholtz P."/>
            <person name="Polz M.F."/>
            <person name="Zhang T."/>
        </authorList>
    </citation>
    <scope>NUCLEOTIDE SEQUENCE</scope>
    <source>
        <strain evidence="2">HKST-UBA01</strain>
    </source>
</reference>
<dbReference type="CDD" id="cd06848">
    <property type="entry name" value="GCS_H"/>
    <property type="match status" value="1"/>
</dbReference>
<proteinExistence type="predicted"/>
<dbReference type="InterPro" id="IPR002930">
    <property type="entry name" value="GCV_H"/>
</dbReference>
<dbReference type="PANTHER" id="PTHR11715">
    <property type="entry name" value="GLYCINE CLEAVAGE SYSTEM H PROTEIN"/>
    <property type="match status" value="1"/>
</dbReference>
<evidence type="ECO:0000313" key="3">
    <source>
        <dbReference type="Proteomes" id="UP000697710"/>
    </source>
</evidence>
<dbReference type="EMBL" id="JAGQHR010000096">
    <property type="protein sequence ID" value="MCA9727006.1"/>
    <property type="molecule type" value="Genomic_DNA"/>
</dbReference>
<dbReference type="Proteomes" id="UP000697710">
    <property type="component" value="Unassembled WGS sequence"/>
</dbReference>
<comment type="caution">
    <text evidence="2">The sequence shown here is derived from an EMBL/GenBank/DDBJ whole genome shotgun (WGS) entry which is preliminary data.</text>
</comment>
<protein>
    <submittedName>
        <fullName evidence="2">Glycine cleavage system protein H</fullName>
    </submittedName>
</protein>
<accession>A0A956LX75</accession>
<dbReference type="AlphaFoldDB" id="A0A956LX75"/>
<dbReference type="Gene3D" id="2.40.50.100">
    <property type="match status" value="1"/>
</dbReference>
<dbReference type="Pfam" id="PF01597">
    <property type="entry name" value="GCV_H"/>
    <property type="match status" value="1"/>
</dbReference>
<dbReference type="GO" id="GO:0009249">
    <property type="term" value="P:protein lipoylation"/>
    <property type="evidence" value="ECO:0007669"/>
    <property type="project" value="TreeGrafter"/>
</dbReference>
<reference evidence="2" key="1">
    <citation type="submission" date="2020-04" db="EMBL/GenBank/DDBJ databases">
        <authorList>
            <person name="Zhang T."/>
        </authorList>
    </citation>
    <scope>NUCLEOTIDE SEQUENCE</scope>
    <source>
        <strain evidence="2">HKST-UBA01</strain>
    </source>
</reference>
<name>A0A956LX75_UNCEI</name>
<organism evidence="2 3">
    <name type="scientific">Eiseniibacteriota bacterium</name>
    <dbReference type="NCBI Taxonomy" id="2212470"/>
    <lineage>
        <taxon>Bacteria</taxon>
        <taxon>Candidatus Eiseniibacteriota</taxon>
    </lineage>
</organism>
<dbReference type="GO" id="GO:0005960">
    <property type="term" value="C:glycine cleavage complex"/>
    <property type="evidence" value="ECO:0007669"/>
    <property type="project" value="InterPro"/>
</dbReference>
<gene>
    <name evidence="2" type="ORF">KC729_04930</name>
</gene>
<dbReference type="GO" id="GO:0005829">
    <property type="term" value="C:cytosol"/>
    <property type="evidence" value="ECO:0007669"/>
    <property type="project" value="TreeGrafter"/>
</dbReference>
<dbReference type="InterPro" id="IPR033753">
    <property type="entry name" value="GCV_H/Fam206"/>
</dbReference>